<dbReference type="HOGENOM" id="CLU_1658566_0_0_9"/>
<accession>K1LZI7</accession>
<name>K1LZI7_9LACO</name>
<dbReference type="AlphaFoldDB" id="K1LZI7"/>
<sequence length="159" mass="18541">MDFPLFEQLSNLTNSVIATKPLSLNKKRIASHPSAFKRWLKNNSDQYIYAKVCSQQSVLVENSYEVRRLCLKIYLSNKSTEELMRIALKEKRRVLFTRPADLVITDFKTNYAKDSNEIELTHADDFFLDCYYASQYADELENNLPNNPYLNEDIQAQAN</sequence>
<reference evidence="1 2" key="1">
    <citation type="submission" date="2012-07" db="EMBL/GenBank/DDBJ databases">
        <title>The Genome Sequence of Lactobacillus crispatus FB077-07.</title>
        <authorList>
            <consortium name="The Broad Institute Genome Sequencing Platform"/>
            <person name="Earl A."/>
            <person name="Ward D."/>
            <person name="Feldgarden M."/>
            <person name="Gevers D."/>
            <person name="Saerens B."/>
            <person name="Vaneechoutte M."/>
            <person name="Walker B."/>
            <person name="Young S.K."/>
            <person name="Zeng Q."/>
            <person name="Gargeya S."/>
            <person name="Fitzgerald M."/>
            <person name="Haas B."/>
            <person name="Abouelleil A."/>
            <person name="Alvarado L."/>
            <person name="Arachchi H.M."/>
            <person name="Berlin A.M."/>
            <person name="Chapman S.B."/>
            <person name="Goldberg J."/>
            <person name="Griggs A."/>
            <person name="Gujja S."/>
            <person name="Hansen M."/>
            <person name="Howarth C."/>
            <person name="Imamovic A."/>
            <person name="Larimer J."/>
            <person name="McCowen C."/>
            <person name="Montmayeur A."/>
            <person name="Murphy C."/>
            <person name="Neiman D."/>
            <person name="Pearson M."/>
            <person name="Priest M."/>
            <person name="Roberts A."/>
            <person name="Saif S."/>
            <person name="Shea T."/>
            <person name="Sisk P."/>
            <person name="Sykes S."/>
            <person name="Wortman J."/>
            <person name="Nusbaum C."/>
            <person name="Birren B."/>
        </authorList>
    </citation>
    <scope>NUCLEOTIDE SEQUENCE [LARGE SCALE GENOMIC DNA]</scope>
    <source>
        <strain evidence="1 2">FB077-07</strain>
    </source>
</reference>
<dbReference type="PATRIC" id="fig|883092.3.peg.2405"/>
<protein>
    <submittedName>
        <fullName evidence="1">Uncharacterized protein</fullName>
    </submittedName>
</protein>
<comment type="caution">
    <text evidence="1">The sequence shown here is derived from an EMBL/GenBank/DDBJ whole genome shotgun (WGS) entry which is preliminary data.</text>
</comment>
<evidence type="ECO:0000313" key="2">
    <source>
        <dbReference type="Proteomes" id="UP000004722"/>
    </source>
</evidence>
<proteinExistence type="predicted"/>
<evidence type="ECO:0000313" key="1">
    <source>
        <dbReference type="EMBL" id="EKB62200.1"/>
    </source>
</evidence>
<dbReference type="Proteomes" id="UP000004722">
    <property type="component" value="Unassembled WGS sequence"/>
</dbReference>
<dbReference type="RefSeq" id="WP_005729912.1">
    <property type="nucleotide sequence ID" value="NZ_JH932275.1"/>
</dbReference>
<organism evidence="1 2">
    <name type="scientific">Lactobacillus crispatus FB077-07</name>
    <dbReference type="NCBI Taxonomy" id="883092"/>
    <lineage>
        <taxon>Bacteria</taxon>
        <taxon>Bacillati</taxon>
        <taxon>Bacillota</taxon>
        <taxon>Bacilli</taxon>
        <taxon>Lactobacillales</taxon>
        <taxon>Lactobacillaceae</taxon>
        <taxon>Lactobacillus</taxon>
    </lineage>
</organism>
<dbReference type="EMBL" id="AGZG01000115">
    <property type="protein sequence ID" value="EKB62200.1"/>
    <property type="molecule type" value="Genomic_DNA"/>
</dbReference>
<gene>
    <name evidence="1" type="ORF">HMPREF9249_02423</name>
</gene>